<dbReference type="Pfam" id="PF04411">
    <property type="entry name" value="PDDEXK_7"/>
    <property type="match status" value="1"/>
</dbReference>
<sequence length="496" mass="59377">MEPLNSGDNLLELWSNEQGWIPFLEAYLTEATVYSLRLVGTDVDVRIEGIPLPFYKGEQENEFLTTFIAPFQSGALHLSIHNQRYETYIYPDERKLTEEQFNQMLEDILNEANSCFQLSGLERNFDTSGRDRELSWTQWSYIERSFHHLRQIFSQIHQQPFRRLEKQPLVMKREKVHRSERMTMQWLDQKGHGINIPLHVKTVKTFETINVYENQVLKQQVQYLFRLLRKYETVEREDIRRKAQKYRMIVQRWLNTPFLTKITENKGPYMITQKFRKHPVYRIWYQWFDSLNKQKQAGIGFQYPISLKDTFQLYEMWCYMKIVNIVREAGYVLNTKELFKTTKDGIFLNLAENLESRIQLKRGISLSFQRSYQYNTKTFHTYTQKMIPDIVIEGETVLVIFDPKYRVPNNLGTALGEMHKYRDGIIHRETGKRAVQEIYILTPTKDKNKNEMRFFQEHFQENYSMGAITMLPGVEEKWLSEKIIGCLERVEKIELL</sequence>
<gene>
    <name evidence="2" type="ORF">AZF04_11105</name>
</gene>
<dbReference type="Proteomes" id="UP000075806">
    <property type="component" value="Unassembled WGS sequence"/>
</dbReference>
<dbReference type="EMBL" id="LTAO01000036">
    <property type="protein sequence ID" value="KYG27728.1"/>
    <property type="molecule type" value="Genomic_DNA"/>
</dbReference>
<organism evidence="2 3">
    <name type="scientific">Alkalihalobacillus trypoxylicola</name>
    <dbReference type="NCBI Taxonomy" id="519424"/>
    <lineage>
        <taxon>Bacteria</taxon>
        <taxon>Bacillati</taxon>
        <taxon>Bacillota</taxon>
        <taxon>Bacilli</taxon>
        <taxon>Bacillales</taxon>
        <taxon>Bacillaceae</taxon>
        <taxon>Alkalihalobacillus</taxon>
    </lineage>
</organism>
<reference evidence="2" key="1">
    <citation type="submission" date="2016-02" db="EMBL/GenBank/DDBJ databases">
        <title>Genome sequence of Bacillus trypoxylicola KCTC 13244(T).</title>
        <authorList>
            <person name="Jeong H."/>
            <person name="Park S.-H."/>
            <person name="Choi S.-K."/>
        </authorList>
    </citation>
    <scope>NUCLEOTIDE SEQUENCE [LARGE SCALE GENOMIC DNA]</scope>
    <source>
        <strain evidence="2">KCTC 13244</strain>
    </source>
</reference>
<comment type="caution">
    <text evidence="2">The sequence shown here is derived from an EMBL/GenBank/DDBJ whole genome shotgun (WGS) entry which is preliminary data.</text>
</comment>
<dbReference type="RefSeq" id="WP_061949857.1">
    <property type="nucleotide sequence ID" value="NZ_LTAO01000036.1"/>
</dbReference>
<keyword evidence="3" id="KW-1185">Reference proteome</keyword>
<proteinExistence type="predicted"/>
<protein>
    <recommendedName>
        <fullName evidence="1">DUF2357 domain-containing protein</fullName>
    </recommendedName>
</protein>
<name>A0A162D1K9_9BACI</name>
<dbReference type="AlphaFoldDB" id="A0A162D1K9"/>
<evidence type="ECO:0000313" key="3">
    <source>
        <dbReference type="Proteomes" id="UP000075806"/>
    </source>
</evidence>
<dbReference type="InterPro" id="IPR018633">
    <property type="entry name" value="DUF2357"/>
</dbReference>
<dbReference type="STRING" id="519424.AZF04_11105"/>
<evidence type="ECO:0000313" key="2">
    <source>
        <dbReference type="EMBL" id="KYG27728.1"/>
    </source>
</evidence>
<dbReference type="OrthoDB" id="11970at2"/>
<dbReference type="InterPro" id="IPR007505">
    <property type="entry name" value="PDDEXK_7"/>
</dbReference>
<evidence type="ECO:0000259" key="1">
    <source>
        <dbReference type="Pfam" id="PF09823"/>
    </source>
</evidence>
<dbReference type="Pfam" id="PF09823">
    <property type="entry name" value="DUF2357"/>
    <property type="match status" value="1"/>
</dbReference>
<feature type="domain" description="DUF2357" evidence="1">
    <location>
        <begin position="93"/>
        <end position="288"/>
    </location>
</feature>
<accession>A0A162D1K9</accession>